<name>A0A0P1ED93_9RHOB</name>
<gene>
    <name evidence="1" type="ORF">RUA4292_01760</name>
</gene>
<dbReference type="Proteomes" id="UP000050783">
    <property type="component" value="Unassembled WGS sequence"/>
</dbReference>
<reference evidence="1 2" key="1">
    <citation type="submission" date="2015-09" db="EMBL/GenBank/DDBJ databases">
        <authorList>
            <consortium name="Swine Surveillance"/>
        </authorList>
    </citation>
    <scope>NUCLEOTIDE SEQUENCE [LARGE SCALE GENOMIC DNA]</scope>
    <source>
        <strain evidence="1 2">CECT 4292</strain>
    </source>
</reference>
<proteinExistence type="predicted"/>
<organism evidence="1 2">
    <name type="scientific">Ruegeria atlantica</name>
    <dbReference type="NCBI Taxonomy" id="81569"/>
    <lineage>
        <taxon>Bacteria</taxon>
        <taxon>Pseudomonadati</taxon>
        <taxon>Pseudomonadota</taxon>
        <taxon>Alphaproteobacteria</taxon>
        <taxon>Rhodobacterales</taxon>
        <taxon>Roseobacteraceae</taxon>
        <taxon>Ruegeria</taxon>
    </lineage>
</organism>
<sequence>MYNITARRMISGLVLKYLKEAGLVMGKSYATALPRSSKVLLTRPFECCGAADGGFVRRAVFRCNLLERQLCGQSGISKTWK</sequence>
<dbReference type="EMBL" id="CYPU01000026">
    <property type="protein sequence ID" value="CUH47589.1"/>
    <property type="molecule type" value="Genomic_DNA"/>
</dbReference>
<accession>A0A0P1ED93</accession>
<evidence type="ECO:0000313" key="1">
    <source>
        <dbReference type="EMBL" id="CUH47589.1"/>
    </source>
</evidence>
<protein>
    <submittedName>
        <fullName evidence="1">Uncharacterized protein</fullName>
    </submittedName>
</protein>
<dbReference type="AlphaFoldDB" id="A0A0P1ED93"/>
<evidence type="ECO:0000313" key="2">
    <source>
        <dbReference type="Proteomes" id="UP000050783"/>
    </source>
</evidence>